<dbReference type="InterPro" id="IPR003439">
    <property type="entry name" value="ABC_transporter-like_ATP-bd"/>
</dbReference>
<dbReference type="InterPro" id="IPR027417">
    <property type="entry name" value="P-loop_NTPase"/>
</dbReference>
<dbReference type="PANTHER" id="PTHR43394">
    <property type="entry name" value="ATP-DEPENDENT PERMEASE MDL1, MITOCHONDRIAL"/>
    <property type="match status" value="1"/>
</dbReference>
<feature type="domain" description="ABC transporter" evidence="10">
    <location>
        <begin position="518"/>
        <end position="775"/>
    </location>
</feature>
<evidence type="ECO:0000256" key="5">
    <source>
        <dbReference type="ARBA" id="ARBA00022840"/>
    </source>
</evidence>
<reference evidence="12 13" key="1">
    <citation type="submission" date="2019-06" db="EMBL/GenBank/DDBJ databases">
        <authorList>
            <person name="Broberg M."/>
        </authorList>
    </citation>
    <scope>NUCLEOTIDE SEQUENCE [LARGE SCALE GENOMIC DNA]</scope>
</reference>
<feature type="transmembrane region" description="Helical" evidence="9">
    <location>
        <begin position="916"/>
        <end position="941"/>
    </location>
</feature>
<dbReference type="PANTHER" id="PTHR43394:SF27">
    <property type="entry name" value="ATP-DEPENDENT TRANSLOCASE ABCB1-LIKE"/>
    <property type="match status" value="1"/>
</dbReference>
<name>A0ABY6UD16_BIOOC</name>
<feature type="transmembrane region" description="Helical" evidence="9">
    <location>
        <begin position="342"/>
        <end position="363"/>
    </location>
</feature>
<dbReference type="InterPro" id="IPR017871">
    <property type="entry name" value="ABC_transporter-like_CS"/>
</dbReference>
<evidence type="ECO:0000256" key="3">
    <source>
        <dbReference type="ARBA" id="ARBA00022692"/>
    </source>
</evidence>
<organism evidence="12 13">
    <name type="scientific">Bionectria ochroleuca</name>
    <name type="common">Gliocladium roseum</name>
    <dbReference type="NCBI Taxonomy" id="29856"/>
    <lineage>
        <taxon>Eukaryota</taxon>
        <taxon>Fungi</taxon>
        <taxon>Dikarya</taxon>
        <taxon>Ascomycota</taxon>
        <taxon>Pezizomycotina</taxon>
        <taxon>Sordariomycetes</taxon>
        <taxon>Hypocreomycetidae</taxon>
        <taxon>Hypocreales</taxon>
        <taxon>Bionectriaceae</taxon>
        <taxon>Clonostachys</taxon>
    </lineage>
</organism>
<keyword evidence="4" id="KW-0547">Nucleotide-binding</keyword>
<dbReference type="PROSITE" id="PS50893">
    <property type="entry name" value="ABC_TRANSPORTER_2"/>
    <property type="match status" value="2"/>
</dbReference>
<comment type="similarity">
    <text evidence="2">Belongs to the ABC transporter superfamily. ABCB family. Multidrug resistance exporter (TC 3.A.1.201) subfamily.</text>
</comment>
<dbReference type="InterPro" id="IPR039421">
    <property type="entry name" value="Type_1_exporter"/>
</dbReference>
<dbReference type="Gene3D" id="3.40.50.300">
    <property type="entry name" value="P-loop containing nucleotide triphosphate hydrolases"/>
    <property type="match status" value="2"/>
</dbReference>
<dbReference type="CDD" id="cd18578">
    <property type="entry name" value="ABC_6TM_Pgp_ABCB1_D2_like"/>
    <property type="match status" value="1"/>
</dbReference>
<evidence type="ECO:0000259" key="11">
    <source>
        <dbReference type="PROSITE" id="PS50929"/>
    </source>
</evidence>
<dbReference type="InterPro" id="IPR036640">
    <property type="entry name" value="ABC1_TM_sf"/>
</dbReference>
<evidence type="ECO:0000256" key="7">
    <source>
        <dbReference type="ARBA" id="ARBA00023136"/>
    </source>
</evidence>
<dbReference type="SMART" id="SM00382">
    <property type="entry name" value="AAA"/>
    <property type="match status" value="2"/>
</dbReference>
<feature type="domain" description="ABC transmembrane type-1" evidence="11">
    <location>
        <begin position="192"/>
        <end position="483"/>
    </location>
</feature>
<dbReference type="PROSITE" id="PS00211">
    <property type="entry name" value="ABC_TRANSPORTER_1"/>
    <property type="match status" value="1"/>
</dbReference>
<feature type="region of interest" description="Disordered" evidence="8">
    <location>
        <begin position="20"/>
        <end position="73"/>
    </location>
</feature>
<gene>
    <name evidence="12" type="ORF">CLO192961_LOCUS248273</name>
</gene>
<feature type="transmembrane region" description="Helical" evidence="9">
    <location>
        <begin position="1101"/>
        <end position="1121"/>
    </location>
</feature>
<feature type="transmembrane region" description="Helical" evidence="9">
    <location>
        <begin position="1133"/>
        <end position="1157"/>
    </location>
</feature>
<keyword evidence="13" id="KW-1185">Reference proteome</keyword>
<feature type="transmembrane region" description="Helical" evidence="9">
    <location>
        <begin position="420"/>
        <end position="438"/>
    </location>
</feature>
<evidence type="ECO:0000313" key="12">
    <source>
        <dbReference type="EMBL" id="VUC28974.1"/>
    </source>
</evidence>
<protein>
    <submittedName>
        <fullName evidence="12">Uncharacterized protein</fullName>
    </submittedName>
</protein>
<dbReference type="Pfam" id="PF00664">
    <property type="entry name" value="ABC_membrane"/>
    <property type="match status" value="2"/>
</dbReference>
<feature type="compositionally biased region" description="Polar residues" evidence="8">
    <location>
        <begin position="110"/>
        <end position="129"/>
    </location>
</feature>
<feature type="transmembrane region" description="Helical" evidence="9">
    <location>
        <begin position="992"/>
        <end position="1013"/>
    </location>
</feature>
<comment type="caution">
    <text evidence="12">The sequence shown here is derived from an EMBL/GenBank/DDBJ whole genome shotgun (WGS) entry which is preliminary data.</text>
</comment>
<evidence type="ECO:0000256" key="9">
    <source>
        <dbReference type="SAM" id="Phobius"/>
    </source>
</evidence>
<keyword evidence="3 9" id="KW-0812">Transmembrane</keyword>
<dbReference type="Proteomes" id="UP000766486">
    <property type="component" value="Unassembled WGS sequence"/>
</dbReference>
<feature type="transmembrane region" description="Helical" evidence="9">
    <location>
        <begin position="316"/>
        <end position="336"/>
    </location>
</feature>
<evidence type="ECO:0000313" key="13">
    <source>
        <dbReference type="Proteomes" id="UP000766486"/>
    </source>
</evidence>
<dbReference type="Pfam" id="PF00005">
    <property type="entry name" value="ABC_tran"/>
    <property type="match status" value="2"/>
</dbReference>
<feature type="compositionally biased region" description="Polar residues" evidence="8">
    <location>
        <begin position="58"/>
        <end position="67"/>
    </location>
</feature>
<accession>A0ABY6UD16</accession>
<sequence length="1449" mass="157697">MDGHSVQAVTAGDSTAAKVIGSHAQVVPQDSTERSRLGSKAVQSSDAATKPTTIGAPTINTEQTSAPRATVGENAHSHVSLGAQYDAPWDAERKPQAPEASNKPSHRKVGSNSTVTLEPESCVSQQATAVSGPGRGYASTAAGSNSPDEDPIDRLPEAEAAILRRQIDLQTKKQSIFALLRFATKFDVLIIIISIICSIASGAALPIMTIVFGNVQGVFTNYTVLGLMSLDEFKSVIGHYVLYFVYLAIGTFVVTYISSLGLLYVGEAITDRIRQKYLESCLRQNIGYFDKFGTGEFATKITADTITVQDGISDKFGLFLSSLSTFVTGFVIGYVYAWKFALILTATLLALLLNGAIAAVFIIRYDTPMRENFSQSGTFIEEVFSSIRVAIAFGTQERLAKQYLSYLGKVRLWGIKLKHATALMTAGIMSLTYLNYGLGFWQGSIFMARGDLKLSDMIIVMMSIMMGTFNMSVIGPYFTVFIGALSVANKMLATIDRDSPLDPSTDEGSKVDNLEGHIRLENVKHIYPSRADVTVLKNFSLDIPAGKVTALVGASGCGKSTIVGIVERFYEPVEGKVFLDGHDLSTLNIRWLRQQMALVGQEPTLFAATIFENIKFGLIGTDYENSDEEKQQALVEDAARQANAHDFIMQLPAGYETNVGQRGFLLSGGQKQRIAIARAVISNPKNVMIESADMETQVLLLDEATSALDTKSEGIVQAALDNASTGRTTITIAHRLSTIRNADNIVVMSKGEIIEQGTHNDLISKRGAYHALVAAQTIEDSQRRSVALSVEETISKEQEALKRIFTCKEGVLVTTESQDPEKHRHSSNDELSNIEEVENGIAGQKVPQHTLWSLVKFVSQFNRQEAFWILVAFFFCILCGLATPVQAVFFAKQIIVLSDVELEGADRWAIQSSSNFWSLMFLMLGLVQFLTNAVSGSLLGWASEYLIQRLRDKTFSAMLRQDVSYYDEDDHNPGALTAYVAMETTHASGITGSALGTIIQSVANLVASLALSLAVGWKLALVVFPAVPLAVACGFFRWWVLARHQRRIETVYAESAGFASESISAIRTVASLTREQQISAEYERSLLEQQKKSIKSVAKSSLIAAAAQSVQYLCYGLGFWYGSTLMATFEYSLFQFFVCFMAMIMGASSVGSCFSFAPDLAKAKSAAGKLKTLIEDSKPLIDTSDESGDALTKAGGYLEFKDVIFRYPSRPHVPVLRGLNLKVEPGQHIALVGSSGCGKSTTIALLERFYDPLAGQVLLDGKDISLININDYRSHIALVSQEPTLFQGTIRENIGMGSAKELTDEALEIACREANIYDFILSLPDGFNTVVGSRGGLLSTGQKQRVAIARALVRQPKILLLDEATSALDSESEHVVQAALDRAAKGRTTVTVAHRLSTIQHADVIYVFDKGCVVESGTHPELMLLNGAYAELVRMQSLDQKEEKKGSST</sequence>
<evidence type="ECO:0000256" key="2">
    <source>
        <dbReference type="ARBA" id="ARBA00007577"/>
    </source>
</evidence>
<feature type="transmembrane region" description="Helical" evidence="9">
    <location>
        <begin position="458"/>
        <end position="487"/>
    </location>
</feature>
<feature type="region of interest" description="Disordered" evidence="8">
    <location>
        <begin position="91"/>
        <end position="153"/>
    </location>
</feature>
<feature type="domain" description="ABC transporter" evidence="10">
    <location>
        <begin position="1198"/>
        <end position="1435"/>
    </location>
</feature>
<dbReference type="CDD" id="cd18577">
    <property type="entry name" value="ABC_6TM_Pgp_ABCB1_D1_like"/>
    <property type="match status" value="1"/>
</dbReference>
<dbReference type="InterPro" id="IPR003593">
    <property type="entry name" value="AAA+_ATPase"/>
</dbReference>
<comment type="subcellular location">
    <subcellularLocation>
        <location evidence="1">Membrane</location>
        <topology evidence="1">Multi-pass membrane protein</topology>
    </subcellularLocation>
</comment>
<dbReference type="CDD" id="cd03249">
    <property type="entry name" value="ABC_MTABC3_MDL1_MDL2"/>
    <property type="match status" value="2"/>
</dbReference>
<dbReference type="PROSITE" id="PS50929">
    <property type="entry name" value="ABC_TM1F"/>
    <property type="match status" value="2"/>
</dbReference>
<evidence type="ECO:0000259" key="10">
    <source>
        <dbReference type="PROSITE" id="PS50893"/>
    </source>
</evidence>
<proteinExistence type="inferred from homology"/>
<dbReference type="Gene3D" id="1.20.1560.10">
    <property type="entry name" value="ABC transporter type 1, transmembrane domain"/>
    <property type="match status" value="1"/>
</dbReference>
<evidence type="ECO:0000256" key="1">
    <source>
        <dbReference type="ARBA" id="ARBA00004141"/>
    </source>
</evidence>
<dbReference type="SUPFAM" id="SSF52540">
    <property type="entry name" value="P-loop containing nucleoside triphosphate hydrolases"/>
    <property type="match status" value="2"/>
</dbReference>
<dbReference type="EMBL" id="CABFNS010000795">
    <property type="protein sequence ID" value="VUC28974.1"/>
    <property type="molecule type" value="Genomic_DNA"/>
</dbReference>
<evidence type="ECO:0000256" key="8">
    <source>
        <dbReference type="SAM" id="MobiDB-lite"/>
    </source>
</evidence>
<dbReference type="SUPFAM" id="SSF90123">
    <property type="entry name" value="ABC transporter transmembrane region"/>
    <property type="match status" value="2"/>
</dbReference>
<feature type="transmembrane region" description="Helical" evidence="9">
    <location>
        <begin position="866"/>
        <end position="896"/>
    </location>
</feature>
<feature type="compositionally biased region" description="Polar residues" evidence="8">
    <location>
        <begin position="41"/>
        <end position="52"/>
    </location>
</feature>
<feature type="domain" description="ABC transmembrane type-1" evidence="11">
    <location>
        <begin position="870"/>
        <end position="1162"/>
    </location>
</feature>
<feature type="transmembrane region" description="Helical" evidence="9">
    <location>
        <begin position="1019"/>
        <end position="1040"/>
    </location>
</feature>
<dbReference type="InterPro" id="IPR011527">
    <property type="entry name" value="ABC1_TM_dom"/>
</dbReference>
<keyword evidence="7 9" id="KW-0472">Membrane</keyword>
<evidence type="ECO:0000256" key="6">
    <source>
        <dbReference type="ARBA" id="ARBA00022989"/>
    </source>
</evidence>
<keyword evidence="6 9" id="KW-1133">Transmembrane helix</keyword>
<feature type="transmembrane region" description="Helical" evidence="9">
    <location>
        <begin position="188"/>
        <end position="212"/>
    </location>
</feature>
<evidence type="ECO:0000256" key="4">
    <source>
        <dbReference type="ARBA" id="ARBA00022741"/>
    </source>
</evidence>
<keyword evidence="5" id="KW-0067">ATP-binding</keyword>
<feature type="transmembrane region" description="Helical" evidence="9">
    <location>
        <begin position="240"/>
        <end position="266"/>
    </location>
</feature>